<reference evidence="1 2" key="2">
    <citation type="journal article" date="2015" name="PLoS ONE">
        <title>Whole-Genome Optical Mapping and Finished Genome Sequence of Sphingobacterium deserti sp. nov., a New Species Isolated from the Western Desert of China.</title>
        <authorList>
            <person name="Teng C."/>
            <person name="Zhou Z."/>
            <person name="Molnar I."/>
            <person name="Li X."/>
            <person name="Tang R."/>
            <person name="Chen M."/>
            <person name="Wang L."/>
            <person name="Su S."/>
            <person name="Zhang W."/>
            <person name="Lin M."/>
        </authorList>
    </citation>
    <scope>NUCLEOTIDE SEQUENCE [LARGE SCALE GENOMIC DNA]</scope>
    <source>
        <strain evidence="2">ACCC05744</strain>
    </source>
</reference>
<evidence type="ECO:0000313" key="1">
    <source>
        <dbReference type="EMBL" id="KGE12671.1"/>
    </source>
</evidence>
<organism evidence="1 2">
    <name type="scientific">Sphingobacterium deserti</name>
    <dbReference type="NCBI Taxonomy" id="1229276"/>
    <lineage>
        <taxon>Bacteria</taxon>
        <taxon>Pseudomonadati</taxon>
        <taxon>Bacteroidota</taxon>
        <taxon>Sphingobacteriia</taxon>
        <taxon>Sphingobacteriales</taxon>
        <taxon>Sphingobacteriaceae</taxon>
        <taxon>Sphingobacterium</taxon>
    </lineage>
</organism>
<accession>A0A0B8SZ80</accession>
<reference evidence="2" key="1">
    <citation type="submission" date="2014-04" db="EMBL/GenBank/DDBJ databases">
        <title>Whole-Genome optical mapping and complete genome sequence of Sphingobacterium deserti sp. nov., a new spaces isolated from desert in the west of China.</title>
        <authorList>
            <person name="Teng C."/>
            <person name="Zhou Z."/>
            <person name="Li X."/>
            <person name="Chen M."/>
            <person name="Lin M."/>
            <person name="Wang L."/>
            <person name="Su S."/>
            <person name="Zhang C."/>
            <person name="Zhang W."/>
        </authorList>
    </citation>
    <scope>NUCLEOTIDE SEQUENCE [LARGE SCALE GENOMIC DNA]</scope>
    <source>
        <strain evidence="2">ACCC05744</strain>
    </source>
</reference>
<gene>
    <name evidence="1" type="ORF">DI53_3711</name>
</gene>
<keyword evidence="2" id="KW-1185">Reference proteome</keyword>
<dbReference type="AlphaFoldDB" id="A0A0B8SZ80"/>
<protein>
    <submittedName>
        <fullName evidence="1">Uncharacterized protein</fullName>
    </submittedName>
</protein>
<dbReference type="EMBL" id="JJMU01000066">
    <property type="protein sequence ID" value="KGE12671.1"/>
    <property type="molecule type" value="Genomic_DNA"/>
</dbReference>
<dbReference type="Proteomes" id="UP000031802">
    <property type="component" value="Unassembled WGS sequence"/>
</dbReference>
<dbReference type="RefSeq" id="WP_157836800.1">
    <property type="nucleotide sequence ID" value="NZ_JJMU01000066.1"/>
</dbReference>
<proteinExistence type="predicted"/>
<sequence length="54" mass="6203">MLAHRRGLSILEFSYAGQQDEQGNDVSEGEYALIYLFKIEEGKSLRFDKMLFTG</sequence>
<dbReference type="PATRIC" id="fig|1229276.3.peg.3839"/>
<evidence type="ECO:0000313" key="2">
    <source>
        <dbReference type="Proteomes" id="UP000031802"/>
    </source>
</evidence>
<comment type="caution">
    <text evidence="1">The sequence shown here is derived from an EMBL/GenBank/DDBJ whole genome shotgun (WGS) entry which is preliminary data.</text>
</comment>
<dbReference type="OrthoDB" id="763908at2"/>
<name>A0A0B8SZ80_9SPHI</name>